<feature type="region of interest" description="Disordered" evidence="1">
    <location>
        <begin position="1"/>
        <end position="102"/>
    </location>
</feature>
<gene>
    <name evidence="2" type="ORF">AVDCRST_MAG12-1276</name>
</gene>
<name>A0A6J4RRM5_9ACTN</name>
<accession>A0A6J4RRM5</accession>
<feature type="non-terminal residue" evidence="2">
    <location>
        <position position="1"/>
    </location>
</feature>
<protein>
    <submittedName>
        <fullName evidence="2">4-hydroxybenzoyl-CoA thioesterase family active site</fullName>
    </submittedName>
</protein>
<proteinExistence type="predicted"/>
<reference evidence="2" key="1">
    <citation type="submission" date="2020-02" db="EMBL/GenBank/DDBJ databases">
        <authorList>
            <person name="Meier V. D."/>
        </authorList>
    </citation>
    <scope>NUCLEOTIDE SEQUENCE</scope>
    <source>
        <strain evidence="2">AVDCRST_MAG12</strain>
    </source>
</reference>
<organism evidence="2">
    <name type="scientific">uncultured Rubrobacteraceae bacterium</name>
    <dbReference type="NCBI Taxonomy" id="349277"/>
    <lineage>
        <taxon>Bacteria</taxon>
        <taxon>Bacillati</taxon>
        <taxon>Actinomycetota</taxon>
        <taxon>Rubrobacteria</taxon>
        <taxon>Rubrobacterales</taxon>
        <taxon>Rubrobacteraceae</taxon>
        <taxon>environmental samples</taxon>
    </lineage>
</organism>
<dbReference type="EMBL" id="CADCVK010000202">
    <property type="protein sequence ID" value="CAA9477417.1"/>
    <property type="molecule type" value="Genomic_DNA"/>
</dbReference>
<evidence type="ECO:0000313" key="2">
    <source>
        <dbReference type="EMBL" id="CAA9477417.1"/>
    </source>
</evidence>
<feature type="compositionally biased region" description="Low complexity" evidence="1">
    <location>
        <begin position="29"/>
        <end position="55"/>
    </location>
</feature>
<feature type="non-terminal residue" evidence="2">
    <location>
        <position position="102"/>
    </location>
</feature>
<sequence>WAASSGCATPASPTKTSNGAASGSWSWRPSSTTTAPPFSTTSWSSARSSPRRAGSLCASATRCSGAPSASPPATPATPACASPAADRSGCPKRCVPSPGTLP</sequence>
<evidence type="ECO:0000256" key="1">
    <source>
        <dbReference type="SAM" id="MobiDB-lite"/>
    </source>
</evidence>
<feature type="compositionally biased region" description="Low complexity" evidence="1">
    <location>
        <begin position="76"/>
        <end position="85"/>
    </location>
</feature>
<feature type="compositionally biased region" description="Polar residues" evidence="1">
    <location>
        <begin position="11"/>
        <end position="28"/>
    </location>
</feature>
<dbReference type="AlphaFoldDB" id="A0A6J4RRM5"/>